<feature type="region of interest" description="Disordered" evidence="1">
    <location>
        <begin position="1"/>
        <end position="29"/>
    </location>
</feature>
<evidence type="ECO:0000313" key="2">
    <source>
        <dbReference type="EMBL" id="KKN97485.1"/>
    </source>
</evidence>
<protein>
    <submittedName>
        <fullName evidence="2">Uncharacterized protein</fullName>
    </submittedName>
</protein>
<dbReference type="AlphaFoldDB" id="A0A0F9UWU0"/>
<comment type="caution">
    <text evidence="2">The sequence shown here is derived from an EMBL/GenBank/DDBJ whole genome shotgun (WGS) entry which is preliminary data.</text>
</comment>
<sequence length="109" mass="12090">MTFTARARSGTETHYEIEQDEDELPDSPEQQLASAVLLQAWSDANATLQTLKYSKGFGSPERAISSARRFLTAELPCPWARQRQLFTGALPVDDVAIRLRAVAVFGEGY</sequence>
<evidence type="ECO:0000256" key="1">
    <source>
        <dbReference type="SAM" id="MobiDB-lite"/>
    </source>
</evidence>
<gene>
    <name evidence="2" type="ORF">LCGC14_0156040</name>
</gene>
<reference evidence="2" key="1">
    <citation type="journal article" date="2015" name="Nature">
        <title>Complex archaea that bridge the gap between prokaryotes and eukaryotes.</title>
        <authorList>
            <person name="Spang A."/>
            <person name="Saw J.H."/>
            <person name="Jorgensen S.L."/>
            <person name="Zaremba-Niedzwiedzka K."/>
            <person name="Martijn J."/>
            <person name="Lind A.E."/>
            <person name="van Eijk R."/>
            <person name="Schleper C."/>
            <person name="Guy L."/>
            <person name="Ettema T.J."/>
        </authorList>
    </citation>
    <scope>NUCLEOTIDE SEQUENCE</scope>
</reference>
<proteinExistence type="predicted"/>
<accession>A0A0F9UWU0</accession>
<organism evidence="2">
    <name type="scientific">marine sediment metagenome</name>
    <dbReference type="NCBI Taxonomy" id="412755"/>
    <lineage>
        <taxon>unclassified sequences</taxon>
        <taxon>metagenomes</taxon>
        <taxon>ecological metagenomes</taxon>
    </lineage>
</organism>
<name>A0A0F9UWU0_9ZZZZ</name>
<dbReference type="EMBL" id="LAZR01000057">
    <property type="protein sequence ID" value="KKN97485.1"/>
    <property type="molecule type" value="Genomic_DNA"/>
</dbReference>